<accession>A0ABY8TYN7</accession>
<protein>
    <submittedName>
        <fullName evidence="1">Uncharacterized protein</fullName>
    </submittedName>
</protein>
<evidence type="ECO:0000313" key="2">
    <source>
        <dbReference type="Proteomes" id="UP001244341"/>
    </source>
</evidence>
<name>A0ABY8TYN7_TETOB</name>
<proteinExistence type="predicted"/>
<keyword evidence="2" id="KW-1185">Reference proteome</keyword>
<dbReference type="Proteomes" id="UP001244341">
    <property type="component" value="Chromosome 4b"/>
</dbReference>
<organism evidence="1 2">
    <name type="scientific">Tetradesmus obliquus</name>
    <name type="common">Green alga</name>
    <name type="synonym">Acutodesmus obliquus</name>
    <dbReference type="NCBI Taxonomy" id="3088"/>
    <lineage>
        <taxon>Eukaryota</taxon>
        <taxon>Viridiplantae</taxon>
        <taxon>Chlorophyta</taxon>
        <taxon>core chlorophytes</taxon>
        <taxon>Chlorophyceae</taxon>
        <taxon>CS clade</taxon>
        <taxon>Sphaeropleales</taxon>
        <taxon>Scenedesmaceae</taxon>
        <taxon>Tetradesmus</taxon>
    </lineage>
</organism>
<gene>
    <name evidence="1" type="ORF">OEZ85_006962</name>
</gene>
<evidence type="ECO:0000313" key="1">
    <source>
        <dbReference type="EMBL" id="WIA13382.1"/>
    </source>
</evidence>
<reference evidence="1 2" key="1">
    <citation type="submission" date="2023-05" db="EMBL/GenBank/DDBJ databases">
        <title>A 100% complete, gapless, phased diploid assembly of the Scenedesmus obliquus UTEX 3031 genome.</title>
        <authorList>
            <person name="Biondi T.C."/>
            <person name="Hanschen E.R."/>
            <person name="Kwon T."/>
            <person name="Eng W."/>
            <person name="Kruse C.P.S."/>
            <person name="Koehler S.I."/>
            <person name="Kunde Y."/>
            <person name="Gleasner C.D."/>
            <person name="You Mak K.T."/>
            <person name="Polle J."/>
            <person name="Hovde B.T."/>
            <person name="Starkenburg S.R."/>
        </authorList>
    </citation>
    <scope>NUCLEOTIDE SEQUENCE [LARGE SCALE GENOMIC DNA]</scope>
    <source>
        <strain evidence="1 2">DOE0152z</strain>
    </source>
</reference>
<sequence>MNTNRMRLAVSSERIDKVGRLQGGADFQEAARPFNTAVADEFATAVPFATPTDKAVPLPAELALAEDTAFLPADLASAVD</sequence>
<dbReference type="EMBL" id="CP126211">
    <property type="protein sequence ID" value="WIA13382.1"/>
    <property type="molecule type" value="Genomic_DNA"/>
</dbReference>